<keyword evidence="3" id="KW-1185">Reference proteome</keyword>
<dbReference type="PANTHER" id="PTHR31014:SF0">
    <property type="entry name" value="MITOCHONDRIAL TRANSLATION SYSTEM COMPONENT PET127-RELATED"/>
    <property type="match status" value="1"/>
</dbReference>
<accession>A0AAV9NM07</accession>
<comment type="caution">
    <text evidence="2">The sequence shown here is derived from an EMBL/GenBank/DDBJ whole genome shotgun (WGS) entry which is preliminary data.</text>
</comment>
<protein>
    <submittedName>
        <fullName evidence="2">Uncharacterized protein</fullName>
    </submittedName>
</protein>
<organism evidence="2 3">
    <name type="scientific">Exophiala bonariae</name>
    <dbReference type="NCBI Taxonomy" id="1690606"/>
    <lineage>
        <taxon>Eukaryota</taxon>
        <taxon>Fungi</taxon>
        <taxon>Dikarya</taxon>
        <taxon>Ascomycota</taxon>
        <taxon>Pezizomycotina</taxon>
        <taxon>Eurotiomycetes</taxon>
        <taxon>Chaetothyriomycetidae</taxon>
        <taxon>Chaetothyriales</taxon>
        <taxon>Herpotrichiellaceae</taxon>
        <taxon>Exophiala</taxon>
    </lineage>
</organism>
<dbReference type="InterPro" id="IPR013943">
    <property type="entry name" value="Pet127"/>
</dbReference>
<evidence type="ECO:0000256" key="1">
    <source>
        <dbReference type="SAM" id="MobiDB-lite"/>
    </source>
</evidence>
<dbReference type="EMBL" id="JAVRRD010000003">
    <property type="protein sequence ID" value="KAK5061447.1"/>
    <property type="molecule type" value="Genomic_DNA"/>
</dbReference>
<dbReference type="AlphaFoldDB" id="A0AAV9NM07"/>
<evidence type="ECO:0000313" key="3">
    <source>
        <dbReference type="Proteomes" id="UP001358417"/>
    </source>
</evidence>
<feature type="region of interest" description="Disordered" evidence="1">
    <location>
        <begin position="201"/>
        <end position="267"/>
    </location>
</feature>
<dbReference type="Proteomes" id="UP001358417">
    <property type="component" value="Unassembled WGS sequence"/>
</dbReference>
<reference evidence="2 3" key="1">
    <citation type="submission" date="2023-08" db="EMBL/GenBank/DDBJ databases">
        <title>Black Yeasts Isolated from many extreme environments.</title>
        <authorList>
            <person name="Coleine C."/>
            <person name="Stajich J.E."/>
            <person name="Selbmann L."/>
        </authorList>
    </citation>
    <scope>NUCLEOTIDE SEQUENCE [LARGE SCALE GENOMIC DNA]</scope>
    <source>
        <strain evidence="2 3">CCFEE 5792</strain>
    </source>
</reference>
<sequence>MLAIAGRKVNPRQQSYIQTKSLLSSSCPLSKRHLFSGLHTPQRRPILRPCKYQAQHLAAEGLVQRNSYAVEKKQKTNPNPKPKPKPRPEPVVLTPSQKDGIAVLKDLSRRLTRTGRTLKAQDQPDLSFDQVLEASGIKVTDNEPRAQRMVKRIEKVYTGTLYSQFNAERATFLQPGTSISAKSVPHQLLSRLGFFDAEHASPETTTPVQVSSADQGPLKSPTPDQVVSADQGPLKSTTPVPAISVVQPPPKSRTPVQVVGTTQARPKPRTRLYVRRVAANIREKVREPIARTRTAVAPKIKNPEERVWTPAFDPDLCKFATIEDYQLNPISVTTPEVPRLSYDLSRVLFNPGVYQLQDPRSRVWNFDPYLGNIMPVSEFNFDALNKYTTSSEDQNLRNIALQHESRYVGSTSSMSGILSHFHFLLSSFRPLTINNVSRGFGEDHSSFTKLTRGPNAIFLRWKDGTYAVDADKEFDSANVLMSLGRSMEKLLTSEKDEFELYRRTVESDKTSQPQSQQGEAYHYSQLGPFLLRSQLDCADPRLPGTGVFDLKTRAVAGVRMMLSNPEAGQGYQIKDRYGTWESYEREYYDMIRAAFLKYSLQVRMGRMDGIFVAFHNVERLFGFQYIPLPEMDLALHGQADPALGDQEFRLSFKLLNDIFDQATAKYPETSIRFHFEAREATKVSPPYMYIFAEPVTEDEIRKIQTTNKSEIEAFEERLFNPHRSPPEVKMADGLDASQPPTTEKDGTPATQQDDVQENIAFLENMMGIKPSEKTFEAENPETLPEPEKDVLAWKLTVQNYIGDDRVVRPQNIKDPVSWTVRYQLEPQSPALGKRNYTLCKGRRRAVLTFPQAEDGAVGFYIQKLVDMSRRGKKWRQEQDESDSRREQVVLYQEKPLVV</sequence>
<feature type="compositionally biased region" description="Polar residues" evidence="1">
    <location>
        <begin position="202"/>
        <end position="214"/>
    </location>
</feature>
<dbReference type="Pfam" id="PF08634">
    <property type="entry name" value="Pet127"/>
    <property type="match status" value="1"/>
</dbReference>
<dbReference type="PANTHER" id="PTHR31014">
    <property type="entry name" value="MITOCHONDRIAL TRANSLATION SYSTEM COMPONENT PET127-RELATED"/>
    <property type="match status" value="1"/>
</dbReference>
<feature type="compositionally biased region" description="Basic and acidic residues" evidence="1">
    <location>
        <begin position="720"/>
        <end position="732"/>
    </location>
</feature>
<gene>
    <name evidence="2" type="ORF">LTR84_007990</name>
</gene>
<evidence type="ECO:0000313" key="2">
    <source>
        <dbReference type="EMBL" id="KAK5061447.1"/>
    </source>
</evidence>
<dbReference type="GO" id="GO:0005740">
    <property type="term" value="C:mitochondrial envelope"/>
    <property type="evidence" value="ECO:0007669"/>
    <property type="project" value="TreeGrafter"/>
</dbReference>
<dbReference type="GO" id="GO:0000964">
    <property type="term" value="P:mitochondrial RNA 5'-end processing"/>
    <property type="evidence" value="ECO:0007669"/>
    <property type="project" value="TreeGrafter"/>
</dbReference>
<name>A0AAV9NM07_9EURO</name>
<dbReference type="RefSeq" id="XP_064710544.1">
    <property type="nucleotide sequence ID" value="XM_064851541.1"/>
</dbReference>
<feature type="region of interest" description="Disordered" evidence="1">
    <location>
        <begin position="71"/>
        <end position="98"/>
    </location>
</feature>
<feature type="region of interest" description="Disordered" evidence="1">
    <location>
        <begin position="720"/>
        <end position="754"/>
    </location>
</feature>
<dbReference type="GeneID" id="89976155"/>
<proteinExistence type="predicted"/>